<comment type="subunit">
    <text evidence="4 5">Interacts with MinD and FtsZ.</text>
</comment>
<dbReference type="RefSeq" id="WP_009626821.1">
    <property type="nucleotide sequence ID" value="NZ_VBTY01000061.1"/>
</dbReference>
<comment type="function">
    <text evidence="5">Cell division inhibitor that blocks the formation of polar Z ring septums. Rapidly oscillates between the poles of the cell to destabilize FtsZ filaments that have formed before they mature into polar Z rings. Prevents FtsZ polymerization.</text>
</comment>
<dbReference type="GO" id="GO:0000902">
    <property type="term" value="P:cell morphogenesis"/>
    <property type="evidence" value="ECO:0007669"/>
    <property type="project" value="InterPro"/>
</dbReference>
<dbReference type="Pfam" id="PF03775">
    <property type="entry name" value="MinC_C"/>
    <property type="match status" value="1"/>
</dbReference>
<dbReference type="GO" id="GO:0000917">
    <property type="term" value="P:division septum assembly"/>
    <property type="evidence" value="ECO:0007669"/>
    <property type="project" value="UniProtKB-KW"/>
</dbReference>
<evidence type="ECO:0000256" key="3">
    <source>
        <dbReference type="ARBA" id="ARBA00023306"/>
    </source>
</evidence>
<evidence type="ECO:0000256" key="1">
    <source>
        <dbReference type="ARBA" id="ARBA00022618"/>
    </source>
</evidence>
<evidence type="ECO:0000313" key="9">
    <source>
        <dbReference type="Proteomes" id="UP001152872"/>
    </source>
</evidence>
<dbReference type="HAMAP" id="MF_00267">
    <property type="entry name" value="MinC"/>
    <property type="match status" value="1"/>
</dbReference>
<keyword evidence="1 5" id="KW-0132">Cell division</keyword>
<sequence length="365" mass="39401">MNANQRNIAVKSNPLPPTKLQSVAGDLSSAEMPEVIVVTEKSEDSLGNVPAPLTVADVEGGELKPIPSQPAKKAQLDSEAIPDPEISQVRFKTLDGKLNLLLPTEKKIKLPFHKSNDGSPSSLSIGEDESASTNSETSLLTLTWEEILSQLEQRMAASGHDWKPRTQVYLQACDRLLDTRQLQEIYESLQNYQLLLHCVVTNRRQTAINAASMGFSVEQGTVFRELLGFNPIPNAPTDDPLYIKMTVRSGTEIRHSGSIIVFGDVNAGAELISEGDIIVCGKLKGMAHAGAKGNAQSVVMALHLNATQIRIASFIARVETPSTSFCPEVALVSTQGTPAIKIVQVVDFSAFNHSSLNYPSSISNS</sequence>
<reference evidence="8" key="1">
    <citation type="submission" date="2019-05" db="EMBL/GenBank/DDBJ databases">
        <title>Whole genome sequencing of Pseudanabaena catenata USMAC16.</title>
        <authorList>
            <person name="Khan Z."/>
            <person name="Omar W.M."/>
            <person name="Convey P."/>
            <person name="Merican F."/>
            <person name="Najimudin N."/>
        </authorList>
    </citation>
    <scope>NUCLEOTIDE SEQUENCE</scope>
    <source>
        <strain evidence="8">USMAC16</strain>
    </source>
</reference>
<dbReference type="EMBL" id="VBTY01000061">
    <property type="protein sequence ID" value="MDG3494732.1"/>
    <property type="molecule type" value="Genomic_DNA"/>
</dbReference>
<evidence type="ECO:0000259" key="7">
    <source>
        <dbReference type="Pfam" id="PF03775"/>
    </source>
</evidence>
<feature type="region of interest" description="Disordered" evidence="6">
    <location>
        <begin position="1"/>
        <end position="22"/>
    </location>
</feature>
<evidence type="ECO:0000256" key="6">
    <source>
        <dbReference type="SAM" id="MobiDB-lite"/>
    </source>
</evidence>
<protein>
    <recommendedName>
        <fullName evidence="5">Probable septum site-determining protein MinC</fullName>
    </recommendedName>
</protein>
<evidence type="ECO:0000256" key="5">
    <source>
        <dbReference type="HAMAP-Rule" id="MF_00267"/>
    </source>
</evidence>
<accession>A0A9X4M739</accession>
<comment type="caution">
    <text evidence="8">The sequence shown here is derived from an EMBL/GenBank/DDBJ whole genome shotgun (WGS) entry which is preliminary data.</text>
</comment>
<keyword evidence="9" id="KW-1185">Reference proteome</keyword>
<dbReference type="PANTHER" id="PTHR34108:SF1">
    <property type="entry name" value="SEPTUM SITE-DETERMINING PROTEIN MINC"/>
    <property type="match status" value="1"/>
</dbReference>
<keyword evidence="2 5" id="KW-0717">Septation</keyword>
<dbReference type="InterPro" id="IPR005526">
    <property type="entry name" value="Septum_form_inhib_MinC_C"/>
</dbReference>
<keyword evidence="3 5" id="KW-0131">Cell cycle</keyword>
<comment type="similarity">
    <text evidence="5">Belongs to the MinC family.</text>
</comment>
<evidence type="ECO:0000313" key="8">
    <source>
        <dbReference type="EMBL" id="MDG3494732.1"/>
    </source>
</evidence>
<evidence type="ECO:0000256" key="2">
    <source>
        <dbReference type="ARBA" id="ARBA00023210"/>
    </source>
</evidence>
<dbReference type="InterPro" id="IPR016098">
    <property type="entry name" value="CAP/MinC_C"/>
</dbReference>
<feature type="domain" description="Septum formation inhibitor MinC C-terminal" evidence="7">
    <location>
        <begin position="243"/>
        <end position="335"/>
    </location>
</feature>
<dbReference type="GO" id="GO:1901891">
    <property type="term" value="P:regulation of cell septum assembly"/>
    <property type="evidence" value="ECO:0007669"/>
    <property type="project" value="InterPro"/>
</dbReference>
<feature type="region of interest" description="Disordered" evidence="6">
    <location>
        <begin position="111"/>
        <end position="136"/>
    </location>
</feature>
<name>A0A9X4M739_9CYAN</name>
<dbReference type="InterPro" id="IPR036145">
    <property type="entry name" value="MinC_C_sf"/>
</dbReference>
<gene>
    <name evidence="5" type="primary">minC</name>
    <name evidence="8" type="ORF">FEV09_09180</name>
</gene>
<dbReference type="AlphaFoldDB" id="A0A9X4M739"/>
<evidence type="ECO:0000256" key="4">
    <source>
        <dbReference type="ARBA" id="ARBA00046874"/>
    </source>
</evidence>
<dbReference type="Gene3D" id="2.160.20.70">
    <property type="match status" value="1"/>
</dbReference>
<proteinExistence type="inferred from homology"/>
<dbReference type="SUPFAM" id="SSF63848">
    <property type="entry name" value="Cell-division inhibitor MinC, C-terminal domain"/>
    <property type="match status" value="1"/>
</dbReference>
<dbReference type="PANTHER" id="PTHR34108">
    <property type="entry name" value="SEPTUM SITE-DETERMINING PROTEIN MINC"/>
    <property type="match status" value="1"/>
</dbReference>
<organism evidence="8 9">
    <name type="scientific">Pseudanabaena catenata USMAC16</name>
    <dbReference type="NCBI Taxonomy" id="1855837"/>
    <lineage>
        <taxon>Bacteria</taxon>
        <taxon>Bacillati</taxon>
        <taxon>Cyanobacteriota</taxon>
        <taxon>Cyanophyceae</taxon>
        <taxon>Pseudanabaenales</taxon>
        <taxon>Pseudanabaenaceae</taxon>
        <taxon>Pseudanabaena</taxon>
    </lineage>
</organism>
<dbReference type="Proteomes" id="UP001152872">
    <property type="component" value="Unassembled WGS sequence"/>
</dbReference>
<dbReference type="InterPro" id="IPR013033">
    <property type="entry name" value="MinC"/>
</dbReference>